<dbReference type="EMBL" id="DSKY01000012">
    <property type="protein sequence ID" value="HDY58727.1"/>
    <property type="molecule type" value="Genomic_DNA"/>
</dbReference>
<organism evidence="2">
    <name type="scientific">candidate division WOR-3 bacterium</name>
    <dbReference type="NCBI Taxonomy" id="2052148"/>
    <lineage>
        <taxon>Bacteria</taxon>
        <taxon>Bacteria division WOR-3</taxon>
    </lineage>
</organism>
<gene>
    <name evidence="2" type="ORF">ENP86_04150</name>
</gene>
<feature type="domain" description="DUF7948" evidence="1">
    <location>
        <begin position="36"/>
        <end position="192"/>
    </location>
</feature>
<sequence>MLKKTIVVMIGFFCLGPAIEIPNDVVKARVEECRGFEENFGQVGDFKGNAVDNVLFRARDNNLGIFITDKGISYVIYKTEKSSNEITESKNLKSKNNLLHYARIDLELVNAGIDKSNIVYEDELPGYMNYYLPQSPDGLLFVKTYKKVRIKDVYPGIDWVFKNEDDKWHYEFEVGKDADIGAIKLKIKYADHKIKKG</sequence>
<comment type="caution">
    <text evidence="2">The sequence shown here is derived from an EMBL/GenBank/DDBJ whole genome shotgun (WGS) entry which is preliminary data.</text>
</comment>
<protein>
    <recommendedName>
        <fullName evidence="1">DUF7948 domain-containing protein</fullName>
    </recommendedName>
</protein>
<reference evidence="2" key="1">
    <citation type="journal article" date="2020" name="mSystems">
        <title>Genome- and Community-Level Interaction Insights into Carbon Utilization and Element Cycling Functions of Hydrothermarchaeota in Hydrothermal Sediment.</title>
        <authorList>
            <person name="Zhou Z."/>
            <person name="Liu Y."/>
            <person name="Xu W."/>
            <person name="Pan J."/>
            <person name="Luo Z.H."/>
            <person name="Li M."/>
        </authorList>
    </citation>
    <scope>NUCLEOTIDE SEQUENCE [LARGE SCALE GENOMIC DNA]</scope>
    <source>
        <strain evidence="2">SpSt-258</strain>
    </source>
</reference>
<name>A0A7V1EHR3_UNCW3</name>
<accession>A0A7V1EHR3</accession>
<dbReference type="AlphaFoldDB" id="A0A7V1EHR3"/>
<proteinExistence type="predicted"/>
<evidence type="ECO:0000313" key="2">
    <source>
        <dbReference type="EMBL" id="HDY58727.1"/>
    </source>
</evidence>
<dbReference type="Pfam" id="PF25778">
    <property type="entry name" value="DUF7948"/>
    <property type="match status" value="1"/>
</dbReference>
<dbReference type="InterPro" id="IPR057708">
    <property type="entry name" value="DUF7948"/>
</dbReference>
<evidence type="ECO:0000259" key="1">
    <source>
        <dbReference type="Pfam" id="PF25778"/>
    </source>
</evidence>